<dbReference type="Gene3D" id="1.25.40.10">
    <property type="entry name" value="Tetratricopeptide repeat domain"/>
    <property type="match status" value="2"/>
</dbReference>
<feature type="signal peptide" evidence="9">
    <location>
        <begin position="1"/>
        <end position="16"/>
    </location>
</feature>
<dbReference type="GO" id="GO:0005737">
    <property type="term" value="C:cytoplasm"/>
    <property type="evidence" value="ECO:0007669"/>
    <property type="project" value="UniProtKB-SubCell"/>
</dbReference>
<dbReference type="SMART" id="SM00028">
    <property type="entry name" value="TPR"/>
    <property type="match status" value="4"/>
</dbReference>
<dbReference type="EMBL" id="WHLY01000002">
    <property type="protein sequence ID" value="MPR33714.1"/>
    <property type="molecule type" value="Genomic_DNA"/>
</dbReference>
<dbReference type="GO" id="GO:0003677">
    <property type="term" value="F:DNA binding"/>
    <property type="evidence" value="ECO:0007669"/>
    <property type="project" value="InterPro"/>
</dbReference>
<dbReference type="RefSeq" id="WP_152759262.1">
    <property type="nucleotide sequence ID" value="NZ_WHLY01000002.1"/>
</dbReference>
<evidence type="ECO:0000256" key="5">
    <source>
        <dbReference type="ARBA" id="ARBA00038253"/>
    </source>
</evidence>
<dbReference type="GO" id="GO:0006355">
    <property type="term" value="P:regulation of DNA-templated transcription"/>
    <property type="evidence" value="ECO:0007669"/>
    <property type="project" value="InterPro"/>
</dbReference>
<dbReference type="PROSITE" id="PS50005">
    <property type="entry name" value="TPR"/>
    <property type="match status" value="1"/>
</dbReference>
<name>A0A7C9BGQ5_9BACT</name>
<organism evidence="11 12">
    <name type="scientific">Salmonirosea aquatica</name>
    <dbReference type="NCBI Taxonomy" id="2654236"/>
    <lineage>
        <taxon>Bacteria</taxon>
        <taxon>Pseudomonadati</taxon>
        <taxon>Bacteroidota</taxon>
        <taxon>Cytophagia</taxon>
        <taxon>Cytophagales</taxon>
        <taxon>Spirosomataceae</taxon>
        <taxon>Salmonirosea</taxon>
    </lineage>
</organism>
<feature type="coiled-coil region" evidence="7">
    <location>
        <begin position="438"/>
        <end position="507"/>
    </location>
</feature>
<evidence type="ECO:0000256" key="2">
    <source>
        <dbReference type="ARBA" id="ARBA00022490"/>
    </source>
</evidence>
<keyword evidence="3" id="KW-0677">Repeat</keyword>
<keyword evidence="9" id="KW-0732">Signal</keyword>
<dbReference type="Pfam" id="PF13424">
    <property type="entry name" value="TPR_12"/>
    <property type="match status" value="2"/>
</dbReference>
<dbReference type="InterPro" id="IPR019734">
    <property type="entry name" value="TPR_rpt"/>
</dbReference>
<evidence type="ECO:0000256" key="3">
    <source>
        <dbReference type="ARBA" id="ARBA00022737"/>
    </source>
</evidence>
<accession>A0A7C9BGQ5</accession>
<dbReference type="InterPro" id="IPR011990">
    <property type="entry name" value="TPR-like_helical_dom_sf"/>
</dbReference>
<dbReference type="AlphaFoldDB" id="A0A7C9BGQ5"/>
<evidence type="ECO:0000256" key="7">
    <source>
        <dbReference type="SAM" id="Coils"/>
    </source>
</evidence>
<feature type="repeat" description="TPR" evidence="6">
    <location>
        <begin position="221"/>
        <end position="254"/>
    </location>
</feature>
<keyword evidence="12" id="KW-1185">Reference proteome</keyword>
<feature type="transmembrane region" description="Helical" evidence="8">
    <location>
        <begin position="414"/>
        <end position="435"/>
    </location>
</feature>
<keyword evidence="8" id="KW-0472">Membrane</keyword>
<dbReference type="Gene3D" id="1.10.10.10">
    <property type="entry name" value="Winged helix-like DNA-binding domain superfamily/Winged helix DNA-binding domain"/>
    <property type="match status" value="1"/>
</dbReference>
<evidence type="ECO:0000256" key="9">
    <source>
        <dbReference type="SAM" id="SignalP"/>
    </source>
</evidence>
<keyword evidence="4 6" id="KW-0802">TPR repeat</keyword>
<dbReference type="PANTHER" id="PTHR46630:SF1">
    <property type="entry name" value="TETRATRICOPEPTIDE REPEAT PROTEIN 29"/>
    <property type="match status" value="1"/>
</dbReference>
<dbReference type="Proteomes" id="UP000479293">
    <property type="component" value="Unassembled WGS sequence"/>
</dbReference>
<feature type="chain" id="PRO_5028881244" evidence="9">
    <location>
        <begin position="17"/>
        <end position="609"/>
    </location>
</feature>
<comment type="caution">
    <text evidence="11">The sequence shown here is derived from an EMBL/GenBank/DDBJ whole genome shotgun (WGS) entry which is preliminary data.</text>
</comment>
<evidence type="ECO:0000313" key="12">
    <source>
        <dbReference type="Proteomes" id="UP000479293"/>
    </source>
</evidence>
<evidence type="ECO:0000259" key="10">
    <source>
        <dbReference type="SMART" id="SM00421"/>
    </source>
</evidence>
<comment type="similarity">
    <text evidence="5">Belongs to the Rap family.</text>
</comment>
<dbReference type="InterPro" id="IPR016032">
    <property type="entry name" value="Sig_transdc_resp-reg_C-effctor"/>
</dbReference>
<dbReference type="SMART" id="SM00421">
    <property type="entry name" value="HTH_LUXR"/>
    <property type="match status" value="1"/>
</dbReference>
<gene>
    <name evidence="11" type="ORF">GBK04_10110</name>
</gene>
<dbReference type="SUPFAM" id="SSF46894">
    <property type="entry name" value="C-terminal effector domain of the bipartite response regulators"/>
    <property type="match status" value="1"/>
</dbReference>
<dbReference type="SUPFAM" id="SSF48452">
    <property type="entry name" value="TPR-like"/>
    <property type="match status" value="2"/>
</dbReference>
<reference evidence="11 12" key="1">
    <citation type="submission" date="2019-10" db="EMBL/GenBank/DDBJ databases">
        <title>Draft Genome Sequence of Cytophagaceae sp. SJW1-29.</title>
        <authorList>
            <person name="Choi A."/>
        </authorList>
    </citation>
    <scope>NUCLEOTIDE SEQUENCE [LARGE SCALE GENOMIC DNA]</scope>
    <source>
        <strain evidence="11 12">SJW1-29</strain>
    </source>
</reference>
<proteinExistence type="inferred from homology"/>
<protein>
    <submittedName>
        <fullName evidence="11">Tetratricopeptide repeat protein</fullName>
    </submittedName>
</protein>
<evidence type="ECO:0000256" key="6">
    <source>
        <dbReference type="PROSITE-ProRule" id="PRU00339"/>
    </source>
</evidence>
<dbReference type="InterPro" id="IPR051476">
    <property type="entry name" value="Bac_ResReg_Asp_Phosphatase"/>
</dbReference>
<keyword evidence="7" id="KW-0175">Coiled coil</keyword>
<feature type="domain" description="HTH luxR-type" evidence="10">
    <location>
        <begin position="548"/>
        <end position="605"/>
    </location>
</feature>
<dbReference type="PANTHER" id="PTHR46630">
    <property type="entry name" value="TETRATRICOPEPTIDE REPEAT PROTEIN 29"/>
    <property type="match status" value="1"/>
</dbReference>
<dbReference type="InterPro" id="IPR000792">
    <property type="entry name" value="Tscrpt_reg_LuxR_C"/>
</dbReference>
<dbReference type="InterPro" id="IPR036388">
    <property type="entry name" value="WH-like_DNA-bd_sf"/>
</dbReference>
<keyword evidence="8" id="KW-1133">Transmembrane helix</keyword>
<evidence type="ECO:0000256" key="4">
    <source>
        <dbReference type="ARBA" id="ARBA00022803"/>
    </source>
</evidence>
<sequence length="609" mass="69423">MKYFLILILTNSLALAQTNPAIDSLVAKGKSLIGKADNRSLKYSYKAFNLSSKENYYWGKMNAAKWLAEVYYYKNNMDSAMKYDDLALSLSRQENDLPEIGNTLVAKAQKIAEVGRKEEALNLFREARSIMEARKDTSSLIDLLLRVGFINNLLDRTDAAMAVLTKASKFSIARNDLLSHAHALDYMAIVQKKIGNFDKAIALDEEALPLFRESKDAYALVSVLNNLGVLYKDTKQYRKALAMYQEAETVAEPLESNRISAILADNKGILLNLMRRYPEAEAELRRSIDLATQVSYMESLADARINLARSLHKQGRSAEARQQIVHGLDLARQIKALEKQKEGHFIAREIFAEQGDLATALFHADALLVVKDSIYTLEKTKQINQLQTQYETAKKDAEIEILNKNAELDRNRRIALVVILVLLALTAAAWIYSLAVKRKKLLAENALVRQQRMNAEQERLHVEQELEFKHKELTTKVLQLARKNEFLNSLEEQVAVLKNSMEDTVRQTSRRIIRLIKSDIAEDKQWEQFGEEFRSLHKGYMEALTEKHGNLTTNEIRLISLLMMNLSSKDIAATLRISNESILTARYRLRKKLGLDTEQDLQGYLISFM</sequence>
<keyword evidence="8" id="KW-0812">Transmembrane</keyword>
<evidence type="ECO:0000256" key="1">
    <source>
        <dbReference type="ARBA" id="ARBA00004496"/>
    </source>
</evidence>
<evidence type="ECO:0000256" key="8">
    <source>
        <dbReference type="SAM" id="Phobius"/>
    </source>
</evidence>
<comment type="subcellular location">
    <subcellularLocation>
        <location evidence="1">Cytoplasm</location>
    </subcellularLocation>
</comment>
<keyword evidence="2" id="KW-0963">Cytoplasm</keyword>
<evidence type="ECO:0000313" key="11">
    <source>
        <dbReference type="EMBL" id="MPR33714.1"/>
    </source>
</evidence>